<dbReference type="Pfam" id="PF08613">
    <property type="entry name" value="Cyclin"/>
    <property type="match status" value="1"/>
</dbReference>
<dbReference type="Proteomes" id="UP000419144">
    <property type="component" value="Unassembled WGS sequence"/>
</dbReference>
<proteinExistence type="predicted"/>
<accession>A0A640KW85</accession>
<dbReference type="InterPro" id="IPR013922">
    <property type="entry name" value="Cyclin_PHO80-like"/>
</dbReference>
<dbReference type="InterPro" id="IPR036915">
    <property type="entry name" value="Cyclin-like_sf"/>
</dbReference>
<reference evidence="2" key="1">
    <citation type="submission" date="2019-11" db="EMBL/GenBank/DDBJ databases">
        <title>Leishmania tarentolae CDS.</title>
        <authorList>
            <person name="Goto Y."/>
            <person name="Yamagishi J."/>
        </authorList>
    </citation>
    <scope>NUCLEOTIDE SEQUENCE [LARGE SCALE GENOMIC DNA]</scope>
    <source>
        <strain evidence="2">Parrot Tar II</strain>
    </source>
</reference>
<feature type="region of interest" description="Disordered" evidence="1">
    <location>
        <begin position="551"/>
        <end position="588"/>
    </location>
</feature>
<organism evidence="2 3">
    <name type="scientific">Leishmania tarentolae</name>
    <name type="common">Sauroleishmania tarentolae</name>
    <dbReference type="NCBI Taxonomy" id="5689"/>
    <lineage>
        <taxon>Eukaryota</taxon>
        <taxon>Discoba</taxon>
        <taxon>Euglenozoa</taxon>
        <taxon>Kinetoplastea</taxon>
        <taxon>Metakinetoplastina</taxon>
        <taxon>Trypanosomatida</taxon>
        <taxon>Trypanosomatidae</taxon>
        <taxon>Leishmaniinae</taxon>
        <taxon>Leishmania</taxon>
        <taxon>lizard Leishmania</taxon>
    </lineage>
</organism>
<feature type="compositionally biased region" description="Low complexity" evidence="1">
    <location>
        <begin position="564"/>
        <end position="580"/>
    </location>
</feature>
<dbReference type="EMBL" id="BLBS01000050">
    <property type="protein sequence ID" value="GET91817.1"/>
    <property type="molecule type" value="Genomic_DNA"/>
</dbReference>
<dbReference type="AlphaFoldDB" id="A0A640KW85"/>
<sequence>MTFFSAAGQARQSDREKGVEAEGAVSTLLAALGKHHGKMAPMVFIAGLAYLARVTAQCASEFLSVTRANWYRLTTTAILVAAKVYDEHSSSRLNACFARSSGIPLSEMTRMEVDFLYLFDFDLLLKESEVEEWLKWMETLALRCDLMTPLNTYVLGTSASTMAGPRTSTRKSSVTGCTTFTEYEERRKTCAMCEASRTPGLSSEVVEGEEETVGTPLSSMVVQCSVLQAPVASSTANSRCLTSAAAATDVPSLTAPFADLSSFPPRSSASSVQLPGSVLEETFSAVSAASVPGGEPSFLSDRRTCALALPSHCTLSLCPPTAKRRLFSVVHGTDGPPSPISVRQLCRRGGSPPSPLRPPSVGRHPSVRFFKSQSTHAHGLSRHATGTVSYTELGMHGAEDGGDKVSKLSCRDQVTRVDKADTAGRASAPAASHQQKKRWGPFGMVQQVRDVLGVTASLVRGQLDVLAPSAQAEELSRLPPPQQDEHQSTSKALRSCINNISESGGRVSLQPQSFAAQPCQTISGGRCPPFPANLMGEPKPWVCGAPSATAVASRSPVDSPPQPGAAASARRRGGPATPGGVAKRSPMPRRSLQYEEPCFLARTQSYTRTVATATVAQPSGAAAAADGVYADSDSTHEEYDEGYEEGEYGHYDQSGYFHYYEDDEGVEGEYDEYYDEEDEEGAWYEEDEEDEAAYFQRCRPPLSHSPPSL</sequence>
<protein>
    <submittedName>
        <fullName evidence="2">Cyc2-like cyclin, putative</fullName>
    </submittedName>
</protein>
<evidence type="ECO:0000256" key="1">
    <source>
        <dbReference type="SAM" id="MobiDB-lite"/>
    </source>
</evidence>
<keyword evidence="3" id="KW-1185">Reference proteome</keyword>
<gene>
    <name evidence="2" type="ORF">LtaPh_3308600</name>
</gene>
<evidence type="ECO:0000313" key="2">
    <source>
        <dbReference type="EMBL" id="GET91817.1"/>
    </source>
</evidence>
<comment type="caution">
    <text evidence="2">The sequence shown here is derived from an EMBL/GenBank/DDBJ whole genome shotgun (WGS) entry which is preliminary data.</text>
</comment>
<dbReference type="GO" id="GO:0019901">
    <property type="term" value="F:protein kinase binding"/>
    <property type="evidence" value="ECO:0007669"/>
    <property type="project" value="InterPro"/>
</dbReference>
<dbReference type="OrthoDB" id="244495at2759"/>
<name>A0A640KW85_LEITA</name>
<dbReference type="FunFam" id="1.10.472.10:FF:000164">
    <property type="entry name" value="CYC2-like cyclin, putative"/>
    <property type="match status" value="1"/>
</dbReference>
<feature type="region of interest" description="Disordered" evidence="1">
    <location>
        <begin position="418"/>
        <end position="438"/>
    </location>
</feature>
<feature type="region of interest" description="Disordered" evidence="1">
    <location>
        <begin position="472"/>
        <end position="492"/>
    </location>
</feature>
<dbReference type="PANTHER" id="PTHR15615:SF112">
    <property type="entry name" value="CYCLIN, PUTATIVE-RELATED"/>
    <property type="match status" value="1"/>
</dbReference>
<dbReference type="VEuPathDB" id="TriTrypDB:LtaPh_3308600"/>
<dbReference type="SUPFAM" id="SSF47954">
    <property type="entry name" value="Cyclin-like"/>
    <property type="match status" value="1"/>
</dbReference>
<evidence type="ECO:0000313" key="3">
    <source>
        <dbReference type="Proteomes" id="UP000419144"/>
    </source>
</evidence>
<dbReference type="Gene3D" id="1.10.472.10">
    <property type="entry name" value="Cyclin-like"/>
    <property type="match status" value="1"/>
</dbReference>
<dbReference type="PANTHER" id="PTHR15615">
    <property type="match status" value="1"/>
</dbReference>